<evidence type="ECO:0000313" key="3">
    <source>
        <dbReference type="Proteomes" id="UP000186817"/>
    </source>
</evidence>
<evidence type="ECO:0000256" key="1">
    <source>
        <dbReference type="SAM" id="MobiDB-lite"/>
    </source>
</evidence>
<feature type="region of interest" description="Disordered" evidence="1">
    <location>
        <begin position="720"/>
        <end position="739"/>
    </location>
</feature>
<proteinExistence type="predicted"/>
<organism evidence="2 3">
    <name type="scientific">Symbiodinium microadriaticum</name>
    <name type="common">Dinoflagellate</name>
    <name type="synonym">Zooxanthella microadriatica</name>
    <dbReference type="NCBI Taxonomy" id="2951"/>
    <lineage>
        <taxon>Eukaryota</taxon>
        <taxon>Sar</taxon>
        <taxon>Alveolata</taxon>
        <taxon>Dinophyceae</taxon>
        <taxon>Suessiales</taxon>
        <taxon>Symbiodiniaceae</taxon>
        <taxon>Symbiodinium</taxon>
    </lineage>
</organism>
<comment type="caution">
    <text evidence="2">The sequence shown here is derived from an EMBL/GenBank/DDBJ whole genome shotgun (WGS) entry which is preliminary data.</text>
</comment>
<keyword evidence="3" id="KW-1185">Reference proteome</keyword>
<gene>
    <name evidence="2" type="ORF">AK812_SmicGene5695</name>
</gene>
<dbReference type="EMBL" id="LSRX01000075">
    <property type="protein sequence ID" value="OLQ10597.1"/>
    <property type="molecule type" value="Genomic_DNA"/>
</dbReference>
<protein>
    <submittedName>
        <fullName evidence="2">Uncharacterized protein</fullName>
    </submittedName>
</protein>
<sequence length="739" mass="81414">MCPRVWETHPHLVTRTAGAMYPTWILEEWQRLSEMSQMQPATVEWESPRQLLTEEQNGIMVWTDGSTNHSGIPELVRSGLGIFYQPGSALNFCAALAGELQTNNRTERWRSSLHVTMFSEDIFAGLISLIFIIDGARPIIENFTESRLTLTNCVFEAPLCHHEYASTMAVACLTVWSGAKLLREAVYSYASGNIAHAPKKDYGPLDFMSVVSKHRRLLGRSVLMAACNRSRVFDLAFGFTCRARKCSGAGREGPPVTATLAQTFGYLVGAVLDVLGISFDVADPRCIKEVACTMADRKRLIRTLLIPKVLRTYGVKVFLQDTLACVAVELLSWDADPIFASPGLSGLLAPPFKSCSAWGDLLHLKAAVSRGWRLCDWTDAFTPENFQNRRFLDGTNGQFGVMERIMSALERALQPQAGSEGLIASFDAAVNADSEDAVVDLFAVKTAGPSSDMQVWAICSLVMPTSRLIRFVTPRQIAGNHAADELAKRGIGYDRAQKKGCRGPSCVVGAAMDDFFMGYASGERAAALRRAGARVFVPPRRRTGNGGSDQGLLDESLDDDALFDRLHGHREQENGTRDLHGTVGGLPRLQKVWVLTYGSAMLPDRGFVKAKAPSAARSEQASCVLRRTAHERYHCKDEWQALKKKPGLLLRSWVSRTDEKLAKRFLDTWGRELKDNTEVQGLLRLPVSVATQLSLQLDWETAVETALSAELQRQRQARLIGGGDDLPPGQRSHGLASTL</sequence>
<reference evidence="2 3" key="1">
    <citation type="submission" date="2016-02" db="EMBL/GenBank/DDBJ databases">
        <title>Genome analysis of coral dinoflagellate symbionts highlights evolutionary adaptations to a symbiotic lifestyle.</title>
        <authorList>
            <person name="Aranda M."/>
            <person name="Li Y."/>
            <person name="Liew Y.J."/>
            <person name="Baumgarten S."/>
            <person name="Simakov O."/>
            <person name="Wilson M."/>
            <person name="Piel J."/>
            <person name="Ashoor H."/>
            <person name="Bougouffa S."/>
            <person name="Bajic V.B."/>
            <person name="Ryu T."/>
            <person name="Ravasi T."/>
            <person name="Bayer T."/>
            <person name="Micklem G."/>
            <person name="Kim H."/>
            <person name="Bhak J."/>
            <person name="Lajeunesse T.C."/>
            <person name="Voolstra C.R."/>
        </authorList>
    </citation>
    <scope>NUCLEOTIDE SEQUENCE [LARGE SCALE GENOMIC DNA]</scope>
    <source>
        <strain evidence="2 3">CCMP2467</strain>
    </source>
</reference>
<dbReference type="Proteomes" id="UP000186817">
    <property type="component" value="Unassembled WGS sequence"/>
</dbReference>
<dbReference type="AlphaFoldDB" id="A0A1Q9ET55"/>
<dbReference type="OrthoDB" id="410911at2759"/>
<accession>A0A1Q9ET55</accession>
<name>A0A1Q9ET55_SYMMI</name>
<evidence type="ECO:0000313" key="2">
    <source>
        <dbReference type="EMBL" id="OLQ10597.1"/>
    </source>
</evidence>